<accession>A0ABN3T957</accession>
<sequence length="119" mass="12951">MAPVRLAPRIKTRRALVFLDGEPSRRLAHALRLCGFDVRRRAQLAIGARPEEVRRAADRVFGHPYSDENAFLAIEAALPGLDLLALMEAELAGSGASEKALRQLLATRPAIASLAEDLL</sequence>
<dbReference type="Proteomes" id="UP001501666">
    <property type="component" value="Unassembled WGS sequence"/>
</dbReference>
<dbReference type="RefSeq" id="WP_346155573.1">
    <property type="nucleotide sequence ID" value="NZ_BAAATE010000042.1"/>
</dbReference>
<proteinExistence type="predicted"/>
<evidence type="ECO:0000313" key="1">
    <source>
        <dbReference type="EMBL" id="GAA2695889.1"/>
    </source>
</evidence>
<gene>
    <name evidence="1" type="ORF">GCM10010412_089140</name>
</gene>
<organism evidence="1 2">
    <name type="scientific">Nonomuraea recticatena</name>
    <dbReference type="NCBI Taxonomy" id="46178"/>
    <lineage>
        <taxon>Bacteria</taxon>
        <taxon>Bacillati</taxon>
        <taxon>Actinomycetota</taxon>
        <taxon>Actinomycetes</taxon>
        <taxon>Streptosporangiales</taxon>
        <taxon>Streptosporangiaceae</taxon>
        <taxon>Nonomuraea</taxon>
    </lineage>
</organism>
<protein>
    <submittedName>
        <fullName evidence="1">Uncharacterized protein</fullName>
    </submittedName>
</protein>
<evidence type="ECO:0000313" key="2">
    <source>
        <dbReference type="Proteomes" id="UP001501666"/>
    </source>
</evidence>
<dbReference type="EMBL" id="BAAATE010000042">
    <property type="protein sequence ID" value="GAA2695889.1"/>
    <property type="molecule type" value="Genomic_DNA"/>
</dbReference>
<comment type="caution">
    <text evidence="1">The sequence shown here is derived from an EMBL/GenBank/DDBJ whole genome shotgun (WGS) entry which is preliminary data.</text>
</comment>
<reference evidence="1 2" key="1">
    <citation type="journal article" date="2019" name="Int. J. Syst. Evol. Microbiol.">
        <title>The Global Catalogue of Microorganisms (GCM) 10K type strain sequencing project: providing services to taxonomists for standard genome sequencing and annotation.</title>
        <authorList>
            <consortium name="The Broad Institute Genomics Platform"/>
            <consortium name="The Broad Institute Genome Sequencing Center for Infectious Disease"/>
            <person name="Wu L."/>
            <person name="Ma J."/>
        </authorList>
    </citation>
    <scope>NUCLEOTIDE SEQUENCE [LARGE SCALE GENOMIC DNA]</scope>
    <source>
        <strain evidence="1 2">JCM 6835</strain>
    </source>
</reference>
<keyword evidence="2" id="KW-1185">Reference proteome</keyword>
<name>A0ABN3T957_9ACTN</name>